<gene>
    <name evidence="7" type="ORF">RNJ44_00811</name>
</gene>
<keyword evidence="3" id="KW-0175">Coiled coil</keyword>
<name>A0ABR4NS66_9SACH</name>
<feature type="compositionally biased region" description="Basic and acidic residues" evidence="4">
    <location>
        <begin position="1"/>
        <end position="10"/>
    </location>
</feature>
<evidence type="ECO:0000256" key="2">
    <source>
        <dbReference type="ARBA" id="ARBA00013850"/>
    </source>
</evidence>
<organism evidence="7 8">
    <name type="scientific">Nakaseomyces bracarensis</name>
    <dbReference type="NCBI Taxonomy" id="273131"/>
    <lineage>
        <taxon>Eukaryota</taxon>
        <taxon>Fungi</taxon>
        <taxon>Dikarya</taxon>
        <taxon>Ascomycota</taxon>
        <taxon>Saccharomycotina</taxon>
        <taxon>Saccharomycetes</taxon>
        <taxon>Saccharomycetales</taxon>
        <taxon>Saccharomycetaceae</taxon>
        <taxon>Nakaseomyces</taxon>
    </lineage>
</organism>
<dbReference type="PANTHER" id="PTHR15565">
    <property type="entry name" value="AATF PROTEIN APOPTOSIS ANTAGONIZING TRANSCRIPTION FACTOR"/>
    <property type="match status" value="1"/>
</dbReference>
<evidence type="ECO:0000313" key="8">
    <source>
        <dbReference type="Proteomes" id="UP001623330"/>
    </source>
</evidence>
<proteinExistence type="inferred from homology"/>
<feature type="region of interest" description="Disordered" evidence="4">
    <location>
        <begin position="374"/>
        <end position="404"/>
    </location>
</feature>
<dbReference type="PANTHER" id="PTHR15565:SF0">
    <property type="entry name" value="PROTEIN AATF"/>
    <property type="match status" value="1"/>
</dbReference>
<dbReference type="InterPro" id="IPR039223">
    <property type="entry name" value="AATF/Bfr2"/>
</dbReference>
<feature type="compositionally biased region" description="Basic and acidic residues" evidence="4">
    <location>
        <begin position="50"/>
        <end position="92"/>
    </location>
</feature>
<feature type="compositionally biased region" description="Acidic residues" evidence="4">
    <location>
        <begin position="93"/>
        <end position="111"/>
    </location>
</feature>
<keyword evidence="8" id="KW-1185">Reference proteome</keyword>
<evidence type="ECO:0000259" key="5">
    <source>
        <dbReference type="Pfam" id="PF08164"/>
    </source>
</evidence>
<comment type="similarity">
    <text evidence="1">Belongs to the AATF family.</text>
</comment>
<feature type="compositionally biased region" description="Basic and acidic residues" evidence="4">
    <location>
        <begin position="387"/>
        <end position="400"/>
    </location>
</feature>
<feature type="domain" description="Apoptosis-antagonizing transcription factor C-terminal" evidence="5">
    <location>
        <begin position="417"/>
        <end position="502"/>
    </location>
</feature>
<evidence type="ECO:0000256" key="1">
    <source>
        <dbReference type="ARBA" id="ARBA00008966"/>
    </source>
</evidence>
<dbReference type="InterPro" id="IPR025160">
    <property type="entry name" value="AATF"/>
</dbReference>
<feature type="region of interest" description="Disordered" evidence="4">
    <location>
        <begin position="1"/>
        <end position="156"/>
    </location>
</feature>
<protein>
    <recommendedName>
        <fullName evidence="2">Protein BFR2</fullName>
    </recommendedName>
</protein>
<sequence>MGKTLAEKIGEMATKPQVADVDIEDVFEHRESGSDSELDDAGIDDEEEEELKKAHYADVGESRLRKELDSKRQVGELEAKYKGSVGSRKDLYADESDELISESEDDEEEADQSTGDEISDEGDANSVETSEESHDEGEEEDSHNSDDDDSHGDEDKRERLNRLVQQETRQVMNRMSDITRRDATKGYAILSQNKFFENILDTRIKLQKAMNAANVLPVTGESWKTKLKESKENKKLLQENLGLLDDLLNQLIEFRAEFQTNDHISEESKVSKSKKRSISDVQKDTATLDKDLKKYRTAVLHKWSTKISNASGSSALSSSKFKSINQTADVQVENQLADSSRLIKRTCLNRRNVIPINFNEDMKQGKLKEFEDVEKQQDGEDADDDVDIPKNYDPRRKDNNAIDTSENPYIFDDGDFYRVLLNDLIDKKTSSANLGVGGASNGSAVVISKSNFKLKKNVDTKASKGRKLNFSVQEPIANYEAAISSGYKWSDEQIDEFFAGLLGQRINFNENSEEEEGDVDEATEAIKKDDIQIFG</sequence>
<feature type="compositionally biased region" description="Acidic residues" evidence="4">
    <location>
        <begin position="117"/>
        <end position="152"/>
    </location>
</feature>
<evidence type="ECO:0000256" key="3">
    <source>
        <dbReference type="SAM" id="Coils"/>
    </source>
</evidence>
<dbReference type="Pfam" id="PF13339">
    <property type="entry name" value="AATF-Che1"/>
    <property type="match status" value="1"/>
</dbReference>
<evidence type="ECO:0000313" key="7">
    <source>
        <dbReference type="EMBL" id="KAL3231172.1"/>
    </source>
</evidence>
<evidence type="ECO:0000256" key="4">
    <source>
        <dbReference type="SAM" id="MobiDB-lite"/>
    </source>
</evidence>
<feature type="domain" description="AATF leucine zipper-containing" evidence="6">
    <location>
        <begin position="182"/>
        <end position="306"/>
    </location>
</feature>
<dbReference type="EMBL" id="JBEVYD010000008">
    <property type="protein sequence ID" value="KAL3231172.1"/>
    <property type="molecule type" value="Genomic_DNA"/>
</dbReference>
<feature type="compositionally biased region" description="Acidic residues" evidence="4">
    <location>
        <begin position="34"/>
        <end position="49"/>
    </location>
</feature>
<accession>A0ABR4NS66</accession>
<comment type="caution">
    <text evidence="7">The sequence shown here is derived from an EMBL/GenBank/DDBJ whole genome shotgun (WGS) entry which is preliminary data.</text>
</comment>
<reference evidence="7 8" key="1">
    <citation type="submission" date="2024-05" db="EMBL/GenBank/DDBJ databases">
        <title>Long read based assembly of the Candida bracarensis genome reveals expanded adhesin content.</title>
        <authorList>
            <person name="Marcet-Houben M."/>
            <person name="Ksiezopolska E."/>
            <person name="Gabaldon T."/>
        </authorList>
    </citation>
    <scope>NUCLEOTIDE SEQUENCE [LARGE SCALE GENOMIC DNA]</scope>
    <source>
        <strain evidence="7 8">CBM6</strain>
    </source>
</reference>
<dbReference type="InterPro" id="IPR012617">
    <property type="entry name" value="AATF_C"/>
</dbReference>
<dbReference type="Proteomes" id="UP001623330">
    <property type="component" value="Unassembled WGS sequence"/>
</dbReference>
<evidence type="ECO:0000259" key="6">
    <source>
        <dbReference type="Pfam" id="PF13339"/>
    </source>
</evidence>
<dbReference type="Pfam" id="PF08164">
    <property type="entry name" value="TRAUB"/>
    <property type="match status" value="1"/>
</dbReference>
<feature type="coiled-coil region" evidence="3">
    <location>
        <begin position="220"/>
        <end position="247"/>
    </location>
</feature>